<keyword evidence="5 10" id="KW-0566">Pantothenate biosynthesis</keyword>
<dbReference type="Pfam" id="PF02558">
    <property type="entry name" value="ApbA"/>
    <property type="match status" value="1"/>
</dbReference>
<dbReference type="PANTHER" id="PTHR21708:SF26">
    <property type="entry name" value="2-DEHYDROPANTOATE 2-REDUCTASE"/>
    <property type="match status" value="1"/>
</dbReference>
<protein>
    <recommendedName>
        <fullName evidence="4 10">2-dehydropantoate 2-reductase</fullName>
        <ecNumber evidence="3 10">1.1.1.169</ecNumber>
    </recommendedName>
    <alternativeName>
        <fullName evidence="8 10">Ketopantoate reductase</fullName>
    </alternativeName>
</protein>
<dbReference type="PANTHER" id="PTHR21708">
    <property type="entry name" value="PROBABLE 2-DEHYDROPANTOATE 2-REDUCTASE"/>
    <property type="match status" value="1"/>
</dbReference>
<feature type="domain" description="Ketopantoate reductase N-terminal" evidence="11">
    <location>
        <begin position="42"/>
        <end position="186"/>
    </location>
</feature>
<dbReference type="Gene3D" id="3.40.50.720">
    <property type="entry name" value="NAD(P)-binding Rossmann-like Domain"/>
    <property type="match status" value="1"/>
</dbReference>
<evidence type="ECO:0000313" key="13">
    <source>
        <dbReference type="EMBL" id="GAA3991373.1"/>
    </source>
</evidence>
<dbReference type="InterPro" id="IPR013328">
    <property type="entry name" value="6PGD_dom2"/>
</dbReference>
<evidence type="ECO:0000256" key="4">
    <source>
        <dbReference type="ARBA" id="ARBA00019465"/>
    </source>
</evidence>
<evidence type="ECO:0000256" key="10">
    <source>
        <dbReference type="RuleBase" id="RU362068"/>
    </source>
</evidence>
<dbReference type="InterPro" id="IPR036291">
    <property type="entry name" value="NAD(P)-bd_dom_sf"/>
</dbReference>
<comment type="caution">
    <text evidence="13">The sequence shown here is derived from an EMBL/GenBank/DDBJ whole genome shotgun (WGS) entry which is preliminary data.</text>
</comment>
<comment type="function">
    <text evidence="10">Catalyzes the NADPH-dependent reduction of ketopantoate into pantoic acid.</text>
</comment>
<evidence type="ECO:0000256" key="5">
    <source>
        <dbReference type="ARBA" id="ARBA00022655"/>
    </source>
</evidence>
<comment type="catalytic activity">
    <reaction evidence="9 10">
        <text>(R)-pantoate + NADP(+) = 2-dehydropantoate + NADPH + H(+)</text>
        <dbReference type="Rhea" id="RHEA:16233"/>
        <dbReference type="ChEBI" id="CHEBI:11561"/>
        <dbReference type="ChEBI" id="CHEBI:15378"/>
        <dbReference type="ChEBI" id="CHEBI:15980"/>
        <dbReference type="ChEBI" id="CHEBI:57783"/>
        <dbReference type="ChEBI" id="CHEBI:58349"/>
        <dbReference type="EC" id="1.1.1.169"/>
    </reaction>
</comment>
<dbReference type="InterPro" id="IPR051402">
    <property type="entry name" value="KPR-Related"/>
</dbReference>
<evidence type="ECO:0000256" key="2">
    <source>
        <dbReference type="ARBA" id="ARBA00007870"/>
    </source>
</evidence>
<dbReference type="Pfam" id="PF08546">
    <property type="entry name" value="ApbA_C"/>
    <property type="match status" value="1"/>
</dbReference>
<keyword evidence="7 10" id="KW-0560">Oxidoreductase</keyword>
<evidence type="ECO:0000256" key="3">
    <source>
        <dbReference type="ARBA" id="ARBA00013014"/>
    </source>
</evidence>
<reference evidence="14" key="1">
    <citation type="journal article" date="2019" name="Int. J. Syst. Evol. Microbiol.">
        <title>The Global Catalogue of Microorganisms (GCM) 10K type strain sequencing project: providing services to taxonomists for standard genome sequencing and annotation.</title>
        <authorList>
            <consortium name="The Broad Institute Genomics Platform"/>
            <consortium name="The Broad Institute Genome Sequencing Center for Infectious Disease"/>
            <person name="Wu L."/>
            <person name="Ma J."/>
        </authorList>
    </citation>
    <scope>NUCLEOTIDE SEQUENCE [LARGE SCALE GENOMIC DNA]</scope>
    <source>
        <strain evidence="14">JCM 17561</strain>
    </source>
</reference>
<dbReference type="Gene3D" id="1.10.1040.10">
    <property type="entry name" value="N-(1-d-carboxylethyl)-l-norvaline Dehydrogenase, domain 2"/>
    <property type="match status" value="1"/>
</dbReference>
<dbReference type="NCBIfam" id="TIGR00745">
    <property type="entry name" value="apbA_panE"/>
    <property type="match status" value="1"/>
</dbReference>
<dbReference type="SUPFAM" id="SSF48179">
    <property type="entry name" value="6-phosphogluconate dehydrogenase C-terminal domain-like"/>
    <property type="match status" value="1"/>
</dbReference>
<dbReference type="InterPro" id="IPR013332">
    <property type="entry name" value="KPR_N"/>
</dbReference>
<evidence type="ECO:0000259" key="12">
    <source>
        <dbReference type="Pfam" id="PF08546"/>
    </source>
</evidence>
<proteinExistence type="inferred from homology"/>
<dbReference type="Proteomes" id="UP001501627">
    <property type="component" value="Unassembled WGS sequence"/>
</dbReference>
<sequence length="343" mass="36104">MCPSHIAGIGGDNDRFIERTREPTAMTATAHDTYSSDRLRFAVMGAGSVGCYFGTLLARAGHQVTLIGRPAHVQAIQARGLRLQTATEDIHVPISASTDPAAITGADVVLLSVKSTDTESAARQIQPHLGAHTLVLTLQNGVDNDERVRSVLGPRQPVGAAVVYVATAMAGPGHVRHYGRGDLLLPPSPVSERLVRELAAAGIPAQVSSNVRGALWSKLVINCAYNALSAIVQKPYGWLVQQDGALQLIDNLVAECLAVAQAEGVEMADDIHAAVQGIAASMPGQLSSTAQDLARGHPSEIEHLNGHIVRRGAALSVATPVNQAMLVLVRMLETLRPEAASRP</sequence>
<dbReference type="EMBL" id="BAABBP010000009">
    <property type="protein sequence ID" value="GAA3991373.1"/>
    <property type="molecule type" value="Genomic_DNA"/>
</dbReference>
<dbReference type="InterPro" id="IPR003710">
    <property type="entry name" value="ApbA"/>
</dbReference>
<evidence type="ECO:0000256" key="6">
    <source>
        <dbReference type="ARBA" id="ARBA00022857"/>
    </source>
</evidence>
<dbReference type="SUPFAM" id="SSF51735">
    <property type="entry name" value="NAD(P)-binding Rossmann-fold domains"/>
    <property type="match status" value="1"/>
</dbReference>
<dbReference type="InterPro" id="IPR008927">
    <property type="entry name" value="6-PGluconate_DH-like_C_sf"/>
</dbReference>
<evidence type="ECO:0000256" key="9">
    <source>
        <dbReference type="ARBA" id="ARBA00048793"/>
    </source>
</evidence>
<evidence type="ECO:0000313" key="14">
    <source>
        <dbReference type="Proteomes" id="UP001501627"/>
    </source>
</evidence>
<dbReference type="EC" id="1.1.1.169" evidence="3 10"/>
<keyword evidence="6 10" id="KW-0521">NADP</keyword>
<feature type="domain" description="Ketopantoate reductase C-terminal" evidence="12">
    <location>
        <begin position="210"/>
        <end position="333"/>
    </location>
</feature>
<organism evidence="13 14">
    <name type="scientific">Comamonas faecalis</name>
    <dbReference type="NCBI Taxonomy" id="1387849"/>
    <lineage>
        <taxon>Bacteria</taxon>
        <taxon>Pseudomonadati</taxon>
        <taxon>Pseudomonadota</taxon>
        <taxon>Betaproteobacteria</taxon>
        <taxon>Burkholderiales</taxon>
        <taxon>Comamonadaceae</taxon>
        <taxon>Comamonas</taxon>
    </lineage>
</organism>
<comment type="pathway">
    <text evidence="1 10">Cofactor biosynthesis; (R)-pantothenate biosynthesis; (R)-pantoate from 3-methyl-2-oxobutanoate: step 2/2.</text>
</comment>
<evidence type="ECO:0000256" key="7">
    <source>
        <dbReference type="ARBA" id="ARBA00023002"/>
    </source>
</evidence>
<evidence type="ECO:0000256" key="1">
    <source>
        <dbReference type="ARBA" id="ARBA00004994"/>
    </source>
</evidence>
<evidence type="ECO:0000256" key="8">
    <source>
        <dbReference type="ARBA" id="ARBA00032024"/>
    </source>
</evidence>
<evidence type="ECO:0000259" key="11">
    <source>
        <dbReference type="Pfam" id="PF02558"/>
    </source>
</evidence>
<gene>
    <name evidence="13" type="ORF">GCM10022279_13110</name>
</gene>
<name>A0ABP7R3E2_9BURK</name>
<keyword evidence="14" id="KW-1185">Reference proteome</keyword>
<comment type="similarity">
    <text evidence="2 10">Belongs to the ketopantoate reductase family.</text>
</comment>
<dbReference type="InterPro" id="IPR013752">
    <property type="entry name" value="KPA_reductase"/>
</dbReference>
<accession>A0ABP7R3E2</accession>